<dbReference type="Proteomes" id="UP000548476">
    <property type="component" value="Unassembled WGS sequence"/>
</dbReference>
<feature type="transmembrane region" description="Helical" evidence="1">
    <location>
        <begin position="236"/>
        <end position="260"/>
    </location>
</feature>
<dbReference type="AlphaFoldDB" id="A0A841FU01"/>
<organism evidence="2 3">
    <name type="scientific">Phytomonospora endophytica</name>
    <dbReference type="NCBI Taxonomy" id="714109"/>
    <lineage>
        <taxon>Bacteria</taxon>
        <taxon>Bacillati</taxon>
        <taxon>Actinomycetota</taxon>
        <taxon>Actinomycetes</taxon>
        <taxon>Micromonosporales</taxon>
        <taxon>Micromonosporaceae</taxon>
        <taxon>Phytomonospora</taxon>
    </lineage>
</organism>
<keyword evidence="3" id="KW-1185">Reference proteome</keyword>
<keyword evidence="1" id="KW-0812">Transmembrane</keyword>
<dbReference type="EMBL" id="JACHGT010000026">
    <property type="protein sequence ID" value="MBB6039825.1"/>
    <property type="molecule type" value="Genomic_DNA"/>
</dbReference>
<name>A0A841FU01_9ACTN</name>
<evidence type="ECO:0000313" key="2">
    <source>
        <dbReference type="EMBL" id="MBB6039825.1"/>
    </source>
</evidence>
<dbReference type="RefSeq" id="WP_184792903.1">
    <property type="nucleotide sequence ID" value="NZ_BONT01000086.1"/>
</dbReference>
<accession>A0A841FU01</accession>
<protein>
    <submittedName>
        <fullName evidence="2">Uncharacterized protein</fullName>
    </submittedName>
</protein>
<keyword evidence="1" id="KW-0472">Membrane</keyword>
<keyword evidence="1" id="KW-1133">Transmembrane helix</keyword>
<evidence type="ECO:0000256" key="1">
    <source>
        <dbReference type="SAM" id="Phobius"/>
    </source>
</evidence>
<feature type="transmembrane region" description="Helical" evidence="1">
    <location>
        <begin position="55"/>
        <end position="74"/>
    </location>
</feature>
<feature type="transmembrane region" description="Helical" evidence="1">
    <location>
        <begin position="80"/>
        <end position="97"/>
    </location>
</feature>
<gene>
    <name evidence="2" type="ORF">HNR73_007724</name>
</gene>
<sequence length="332" mass="35604">MPDRRQLLSALARADRLARDEPRSRGSAHVRDGLIELRWWLRELGLTVRDRPLRWVAAVPVGEAAAFVALMVLFGGLFPWYAAAALVVSATMVFGFARRLTAKRAAKVPAELPEPPSRPAGKWNDLVDDIEGVLEVVATWRLAKVRVMNPRCVAVHTASCLARVRALREGEPLGVPLTSGEDALPLAEKRALRKAVGRAHALLHEHDPYVTDRLAEIDTAYRLLSRRAGDTGTAPSSLFGLGSVTGMAQMAVVGLGLAFGPPWLRFALGGAVFLLGCLLSTLGGGCLSARMNDGGLVHRSFADIEAVADRVGGDVAADLRRALLLLGGPDRL</sequence>
<feature type="transmembrane region" description="Helical" evidence="1">
    <location>
        <begin position="266"/>
        <end position="289"/>
    </location>
</feature>
<proteinExistence type="predicted"/>
<comment type="caution">
    <text evidence="2">The sequence shown here is derived from an EMBL/GenBank/DDBJ whole genome shotgun (WGS) entry which is preliminary data.</text>
</comment>
<reference evidence="2 3" key="1">
    <citation type="submission" date="2020-08" db="EMBL/GenBank/DDBJ databases">
        <title>Genomic Encyclopedia of Type Strains, Phase IV (KMG-IV): sequencing the most valuable type-strain genomes for metagenomic binning, comparative biology and taxonomic classification.</title>
        <authorList>
            <person name="Goeker M."/>
        </authorList>
    </citation>
    <scope>NUCLEOTIDE SEQUENCE [LARGE SCALE GENOMIC DNA]</scope>
    <source>
        <strain evidence="2 3">YIM 65646</strain>
    </source>
</reference>
<evidence type="ECO:0000313" key="3">
    <source>
        <dbReference type="Proteomes" id="UP000548476"/>
    </source>
</evidence>